<reference evidence="2" key="1">
    <citation type="submission" date="2015-07" db="EMBL/GenBank/DDBJ databases">
        <title>Transcriptome Assembly of Anthurium amnicola.</title>
        <authorList>
            <person name="Suzuki J."/>
        </authorList>
    </citation>
    <scope>NUCLEOTIDE SEQUENCE</scope>
</reference>
<evidence type="ECO:0000256" key="1">
    <source>
        <dbReference type="SAM" id="Phobius"/>
    </source>
</evidence>
<dbReference type="EMBL" id="GDJX01023712">
    <property type="protein sequence ID" value="JAT44224.1"/>
    <property type="molecule type" value="Transcribed_RNA"/>
</dbReference>
<gene>
    <name evidence="2" type="primary">nagB_2</name>
    <name evidence="2" type="ORF">g.116990</name>
</gene>
<accession>A0A1D1XPA4</accession>
<protein>
    <submittedName>
        <fullName evidence="2">Glucosamine-6-phosphate deaminase</fullName>
    </submittedName>
</protein>
<proteinExistence type="predicted"/>
<keyword evidence="1" id="KW-0812">Transmembrane</keyword>
<feature type="non-terminal residue" evidence="2">
    <location>
        <position position="1"/>
    </location>
</feature>
<name>A0A1D1XPA4_9ARAE</name>
<keyword evidence="1" id="KW-0472">Membrane</keyword>
<evidence type="ECO:0000313" key="2">
    <source>
        <dbReference type="EMBL" id="JAT44224.1"/>
    </source>
</evidence>
<feature type="transmembrane region" description="Helical" evidence="1">
    <location>
        <begin position="12"/>
        <end position="30"/>
    </location>
</feature>
<organism evidence="2">
    <name type="scientific">Anthurium amnicola</name>
    <dbReference type="NCBI Taxonomy" id="1678845"/>
    <lineage>
        <taxon>Eukaryota</taxon>
        <taxon>Viridiplantae</taxon>
        <taxon>Streptophyta</taxon>
        <taxon>Embryophyta</taxon>
        <taxon>Tracheophyta</taxon>
        <taxon>Spermatophyta</taxon>
        <taxon>Magnoliopsida</taxon>
        <taxon>Liliopsida</taxon>
        <taxon>Araceae</taxon>
        <taxon>Pothoideae</taxon>
        <taxon>Potheae</taxon>
        <taxon>Anthurium</taxon>
    </lineage>
</organism>
<dbReference type="AlphaFoldDB" id="A0A1D1XPA4"/>
<keyword evidence="1" id="KW-1133">Transmembrane helix</keyword>
<sequence length="151" mass="17076">LGLFGNPLRKIIFLHGITIFILSTFLVHQVECLSLMKFNIHSVCISWSQFVKNIFMKGLDEASCVLGIAVCTVLKEFWDFLRCRTLKRGSPVPRGSRQLRGLGRANCTQSYPHFFKESVSNFEPITSMVTNRATLPLHQGSRLGDNIIAIY</sequence>